<protein>
    <submittedName>
        <fullName evidence="2">MSF1-domain-containing protein</fullName>
    </submittedName>
</protein>
<keyword evidence="3" id="KW-1185">Reference proteome</keyword>
<organism evidence="2 3">
    <name type="scientific">Acaromyces ingoldii</name>
    <dbReference type="NCBI Taxonomy" id="215250"/>
    <lineage>
        <taxon>Eukaryota</taxon>
        <taxon>Fungi</taxon>
        <taxon>Dikarya</taxon>
        <taxon>Basidiomycota</taxon>
        <taxon>Ustilaginomycotina</taxon>
        <taxon>Exobasidiomycetes</taxon>
        <taxon>Exobasidiales</taxon>
        <taxon>Cryptobasidiaceae</taxon>
        <taxon>Acaromyces</taxon>
    </lineage>
</organism>
<evidence type="ECO:0000259" key="1">
    <source>
        <dbReference type="PROSITE" id="PS50904"/>
    </source>
</evidence>
<dbReference type="FunCoup" id="A0A316YMV8">
    <property type="interactions" value="228"/>
</dbReference>
<dbReference type="STRING" id="215250.A0A316YMV8"/>
<evidence type="ECO:0000313" key="2">
    <source>
        <dbReference type="EMBL" id="PWN89998.1"/>
    </source>
</evidence>
<dbReference type="InterPro" id="IPR037365">
    <property type="entry name" value="Slowmo/Ups"/>
</dbReference>
<name>A0A316YMV8_9BASI</name>
<dbReference type="AlphaFoldDB" id="A0A316YMV8"/>
<dbReference type="EMBL" id="KZ819636">
    <property type="protein sequence ID" value="PWN89998.1"/>
    <property type="molecule type" value="Genomic_DNA"/>
</dbReference>
<accession>A0A316YMV8</accession>
<evidence type="ECO:0000313" key="3">
    <source>
        <dbReference type="Proteomes" id="UP000245768"/>
    </source>
</evidence>
<dbReference type="PROSITE" id="PS50904">
    <property type="entry name" value="PRELI_MSF1"/>
    <property type="match status" value="1"/>
</dbReference>
<dbReference type="InParanoid" id="A0A316YMV8"/>
<sequence>MPQTFVNSFPLPFPWSHTALSVWHKYPNPSAPHVVSMDTLSHQYDDQTGLLRIERILGVRQGAPTWAVKLLGGTEDTYVREVTMIDSANERFEMTSTNLSLSAYLLVKEYITYLPASPTTSVFNQTALITCSAGSGGGFIAKAAQKIEDWSHKRFGDNAEKGKMGLEHVCKQLWESRWQQSDSSSMSAARL</sequence>
<dbReference type="OrthoDB" id="407630at2759"/>
<reference evidence="2 3" key="1">
    <citation type="journal article" date="2018" name="Mol. Biol. Evol.">
        <title>Broad Genomic Sampling Reveals a Smut Pathogenic Ancestry of the Fungal Clade Ustilaginomycotina.</title>
        <authorList>
            <person name="Kijpornyongpan T."/>
            <person name="Mondo S.J."/>
            <person name="Barry K."/>
            <person name="Sandor L."/>
            <person name="Lee J."/>
            <person name="Lipzen A."/>
            <person name="Pangilinan J."/>
            <person name="LaButti K."/>
            <person name="Hainaut M."/>
            <person name="Henrissat B."/>
            <person name="Grigoriev I.V."/>
            <person name="Spatafora J.W."/>
            <person name="Aime M.C."/>
        </authorList>
    </citation>
    <scope>NUCLEOTIDE SEQUENCE [LARGE SCALE GENOMIC DNA]</scope>
    <source>
        <strain evidence="2 3">MCA 4198</strain>
    </source>
</reference>
<proteinExistence type="predicted"/>
<dbReference type="Proteomes" id="UP000245768">
    <property type="component" value="Unassembled WGS sequence"/>
</dbReference>
<gene>
    <name evidence="2" type="ORF">FA10DRAFT_266519</name>
</gene>
<dbReference type="GO" id="GO:0005758">
    <property type="term" value="C:mitochondrial intermembrane space"/>
    <property type="evidence" value="ECO:0007669"/>
    <property type="project" value="InterPro"/>
</dbReference>
<dbReference type="PANTHER" id="PTHR11158">
    <property type="entry name" value="MSF1/PX19 RELATED"/>
    <property type="match status" value="1"/>
</dbReference>
<dbReference type="RefSeq" id="XP_025377196.1">
    <property type="nucleotide sequence ID" value="XM_025521525.1"/>
</dbReference>
<dbReference type="Pfam" id="PF04707">
    <property type="entry name" value="PRELI"/>
    <property type="match status" value="1"/>
</dbReference>
<dbReference type="InterPro" id="IPR006797">
    <property type="entry name" value="PRELI/MSF1_dom"/>
</dbReference>
<feature type="domain" description="PRELI/MSF1" evidence="1">
    <location>
        <begin position="2"/>
        <end position="178"/>
    </location>
</feature>
<dbReference type="GeneID" id="37043441"/>